<dbReference type="Pfam" id="PF00067">
    <property type="entry name" value="p450"/>
    <property type="match status" value="1"/>
</dbReference>
<name>A0A1D6EKY9_MAIZE</name>
<dbReference type="AlphaFoldDB" id="A0A1D6EKY9"/>
<evidence type="ECO:0000256" key="1">
    <source>
        <dbReference type="PIRSR" id="PIRSR602401-1"/>
    </source>
</evidence>
<dbReference type="InterPro" id="IPR001128">
    <property type="entry name" value="Cyt_P450"/>
</dbReference>
<protein>
    <submittedName>
        <fullName evidence="4">Uncharacterized protein</fullName>
    </submittedName>
</protein>
<dbReference type="InterPro" id="IPR036396">
    <property type="entry name" value="Cyt_P450_sf"/>
</dbReference>
<gene>
    <name evidence="4" type="ORF">ZEAMMB73_Zm00001d005184</name>
</gene>
<feature type="compositionally biased region" description="Acidic residues" evidence="3">
    <location>
        <begin position="17"/>
        <end position="29"/>
    </location>
</feature>
<dbReference type="GO" id="GO:0020037">
    <property type="term" value="F:heme binding"/>
    <property type="evidence" value="ECO:0007669"/>
    <property type="project" value="InterPro"/>
</dbReference>
<evidence type="ECO:0000256" key="2">
    <source>
        <dbReference type="RuleBase" id="RU000461"/>
    </source>
</evidence>
<sequence length="461" mass="52039">MLFGGGGCASRDHSDDISDESLGGDDAEQELAQRYHQQRRSPSTAPPPPSPPLLHHASTPRLRNVHPVGVNRIISVGVPRVLPDERIHRFVGTDKFVFLAREALDIFKHRGFLDLNEPESLNYRSAYLADRFQLNMLIATMKPFCCLLSATVFGVFACLYGLKADRGLQDWFTSCGKGIASLVLEKSKTESIWWLHWCPNTVMKHNIPLWIWLLYGQRNVYTPKVNEKSMSTPLVSCFLSWSPKEASRLMNKGSVSTCSLCLSEWAVARDPKVWSNPLQYRPERFLEENIDIKGSDFKVPSFGVGRHVCPGAQLGINLVAFMTGHLLHYFEWSLPEGTRPEDINMMEFPRLVTFMGTLLQAVANLCLEKELNVYTPKVNEKSMPTPLVSCFLSWSPKEASSVEGGVDAQQTFQFSCRQGDEVPDIDNFPLHNQILQQQMDLLKRRLTKPPKSSSKQAQSLR</sequence>
<dbReference type="Gene3D" id="1.10.630.10">
    <property type="entry name" value="Cytochrome P450"/>
    <property type="match status" value="1"/>
</dbReference>
<reference evidence="4" key="1">
    <citation type="submission" date="2015-12" db="EMBL/GenBank/DDBJ databases">
        <title>Update maize B73 reference genome by single molecule sequencing technologies.</title>
        <authorList>
            <consortium name="Maize Genome Sequencing Project"/>
            <person name="Ware D."/>
        </authorList>
    </citation>
    <scope>NUCLEOTIDE SEQUENCE [LARGE SCALE GENOMIC DNA]</scope>
    <source>
        <tissue evidence="4">Seedling</tissue>
    </source>
</reference>
<keyword evidence="1 2" id="KW-0408">Iron</keyword>
<dbReference type="InterPro" id="IPR002401">
    <property type="entry name" value="Cyt_P450_E_grp-I"/>
</dbReference>
<dbReference type="GO" id="GO:0004497">
    <property type="term" value="F:monooxygenase activity"/>
    <property type="evidence" value="ECO:0007669"/>
    <property type="project" value="UniProtKB-KW"/>
</dbReference>
<dbReference type="GO" id="GO:0016705">
    <property type="term" value="F:oxidoreductase activity, acting on paired donors, with incorporation or reduction of molecular oxygen"/>
    <property type="evidence" value="ECO:0007669"/>
    <property type="project" value="InterPro"/>
</dbReference>
<dbReference type="PANTHER" id="PTHR47945:SF5">
    <property type="entry name" value="CYTOCHROME P450 84A1-RELATED"/>
    <property type="match status" value="1"/>
</dbReference>
<proteinExistence type="inferred from homology"/>
<comment type="similarity">
    <text evidence="2">Belongs to the cytochrome P450 family.</text>
</comment>
<keyword evidence="1 2" id="KW-0479">Metal-binding</keyword>
<feature type="binding site" description="axial binding residue" evidence="1">
    <location>
        <position position="309"/>
    </location>
    <ligand>
        <name>heme</name>
        <dbReference type="ChEBI" id="CHEBI:30413"/>
    </ligand>
    <ligandPart>
        <name>Fe</name>
        <dbReference type="ChEBI" id="CHEBI:18248"/>
    </ligandPart>
</feature>
<dbReference type="PANTHER" id="PTHR47945">
    <property type="entry name" value="CYTOCHROME P450 84A1-RELATED"/>
    <property type="match status" value="1"/>
</dbReference>
<dbReference type="ExpressionAtlas" id="A0A1D6EKY9">
    <property type="expression patterns" value="baseline and differential"/>
</dbReference>
<dbReference type="InterPro" id="IPR053062">
    <property type="entry name" value="CYP450_84A"/>
</dbReference>
<dbReference type="InParanoid" id="A0A1D6EKY9"/>
<dbReference type="PRINTS" id="PR00463">
    <property type="entry name" value="EP450I"/>
</dbReference>
<evidence type="ECO:0000313" key="4">
    <source>
        <dbReference type="EMBL" id="ONM20556.1"/>
    </source>
</evidence>
<comment type="cofactor">
    <cofactor evidence="1">
        <name>heme</name>
        <dbReference type="ChEBI" id="CHEBI:30413"/>
    </cofactor>
</comment>
<dbReference type="InterPro" id="IPR017972">
    <property type="entry name" value="Cyt_P450_CS"/>
</dbReference>
<evidence type="ECO:0000256" key="3">
    <source>
        <dbReference type="SAM" id="MobiDB-lite"/>
    </source>
</evidence>
<feature type="region of interest" description="Disordered" evidence="3">
    <location>
        <begin position="1"/>
        <end position="58"/>
    </location>
</feature>
<dbReference type="PROSITE" id="PS00086">
    <property type="entry name" value="CYTOCHROME_P450"/>
    <property type="match status" value="1"/>
</dbReference>
<keyword evidence="2" id="KW-0560">Oxidoreductase</keyword>
<keyword evidence="1 2" id="KW-0349">Heme</keyword>
<dbReference type="EMBL" id="CM007648">
    <property type="protein sequence ID" value="ONM20556.1"/>
    <property type="molecule type" value="Genomic_DNA"/>
</dbReference>
<dbReference type="STRING" id="4577.A0A1D6EKY9"/>
<dbReference type="SUPFAM" id="SSF48264">
    <property type="entry name" value="Cytochrome P450"/>
    <property type="match status" value="1"/>
</dbReference>
<organism evidence="4">
    <name type="scientific">Zea mays</name>
    <name type="common">Maize</name>
    <dbReference type="NCBI Taxonomy" id="4577"/>
    <lineage>
        <taxon>Eukaryota</taxon>
        <taxon>Viridiplantae</taxon>
        <taxon>Streptophyta</taxon>
        <taxon>Embryophyta</taxon>
        <taxon>Tracheophyta</taxon>
        <taxon>Spermatophyta</taxon>
        <taxon>Magnoliopsida</taxon>
        <taxon>Liliopsida</taxon>
        <taxon>Poales</taxon>
        <taxon>Poaceae</taxon>
        <taxon>PACMAD clade</taxon>
        <taxon>Panicoideae</taxon>
        <taxon>Andropogonodae</taxon>
        <taxon>Andropogoneae</taxon>
        <taxon>Tripsacinae</taxon>
        <taxon>Zea</taxon>
    </lineage>
</organism>
<keyword evidence="2" id="KW-0503">Monooxygenase</keyword>
<dbReference type="GO" id="GO:0005506">
    <property type="term" value="F:iron ion binding"/>
    <property type="evidence" value="ECO:0007669"/>
    <property type="project" value="InterPro"/>
</dbReference>
<accession>A0A1D6EKY9</accession>